<organism evidence="1 2">
    <name type="scientific">Choiromyces venosus 120613-1</name>
    <dbReference type="NCBI Taxonomy" id="1336337"/>
    <lineage>
        <taxon>Eukaryota</taxon>
        <taxon>Fungi</taxon>
        <taxon>Dikarya</taxon>
        <taxon>Ascomycota</taxon>
        <taxon>Pezizomycotina</taxon>
        <taxon>Pezizomycetes</taxon>
        <taxon>Pezizales</taxon>
        <taxon>Tuberaceae</taxon>
        <taxon>Choiromyces</taxon>
    </lineage>
</organism>
<dbReference type="EMBL" id="ML120351">
    <property type="protein sequence ID" value="RPB06216.1"/>
    <property type="molecule type" value="Genomic_DNA"/>
</dbReference>
<evidence type="ECO:0000313" key="2">
    <source>
        <dbReference type="Proteomes" id="UP000276215"/>
    </source>
</evidence>
<name>A0A3N4K6P7_9PEZI</name>
<dbReference type="AlphaFoldDB" id="A0A3N4K6P7"/>
<sequence>MSDHIQLLEQAVQATKDANANGYQQGYERGYQDGYRQALQKMRHFTQMELARDIRVPGTPVPTETAEAPRATRATPTRVLPVLLDVAGFWTRAEGQTGKKRAVTRGMYINGDIVVDGRKARTVPREPKCETCERHRRDCVVPANDEPMIRGSTCGWCVKAAKRCN</sequence>
<gene>
    <name evidence="1" type="ORF">L873DRAFT_32097</name>
</gene>
<keyword evidence="2" id="KW-1185">Reference proteome</keyword>
<accession>A0A3N4K6P7</accession>
<evidence type="ECO:0000313" key="1">
    <source>
        <dbReference type="EMBL" id="RPB06216.1"/>
    </source>
</evidence>
<protein>
    <submittedName>
        <fullName evidence="1">Uncharacterized protein</fullName>
    </submittedName>
</protein>
<proteinExistence type="predicted"/>
<dbReference type="Proteomes" id="UP000276215">
    <property type="component" value="Unassembled WGS sequence"/>
</dbReference>
<reference evidence="1 2" key="1">
    <citation type="journal article" date="2018" name="Nat. Ecol. Evol.">
        <title>Pezizomycetes genomes reveal the molecular basis of ectomycorrhizal truffle lifestyle.</title>
        <authorList>
            <person name="Murat C."/>
            <person name="Payen T."/>
            <person name="Noel B."/>
            <person name="Kuo A."/>
            <person name="Morin E."/>
            <person name="Chen J."/>
            <person name="Kohler A."/>
            <person name="Krizsan K."/>
            <person name="Balestrini R."/>
            <person name="Da Silva C."/>
            <person name="Montanini B."/>
            <person name="Hainaut M."/>
            <person name="Levati E."/>
            <person name="Barry K.W."/>
            <person name="Belfiori B."/>
            <person name="Cichocki N."/>
            <person name="Clum A."/>
            <person name="Dockter R.B."/>
            <person name="Fauchery L."/>
            <person name="Guy J."/>
            <person name="Iotti M."/>
            <person name="Le Tacon F."/>
            <person name="Lindquist E.A."/>
            <person name="Lipzen A."/>
            <person name="Malagnac F."/>
            <person name="Mello A."/>
            <person name="Molinier V."/>
            <person name="Miyauchi S."/>
            <person name="Poulain J."/>
            <person name="Riccioni C."/>
            <person name="Rubini A."/>
            <person name="Sitrit Y."/>
            <person name="Splivallo R."/>
            <person name="Traeger S."/>
            <person name="Wang M."/>
            <person name="Zifcakova L."/>
            <person name="Wipf D."/>
            <person name="Zambonelli A."/>
            <person name="Paolocci F."/>
            <person name="Nowrousian M."/>
            <person name="Ottonello S."/>
            <person name="Baldrian P."/>
            <person name="Spatafora J.W."/>
            <person name="Henrissat B."/>
            <person name="Nagy L.G."/>
            <person name="Aury J.M."/>
            <person name="Wincker P."/>
            <person name="Grigoriev I.V."/>
            <person name="Bonfante P."/>
            <person name="Martin F.M."/>
        </authorList>
    </citation>
    <scope>NUCLEOTIDE SEQUENCE [LARGE SCALE GENOMIC DNA]</scope>
    <source>
        <strain evidence="1 2">120613-1</strain>
    </source>
</reference>